<dbReference type="GO" id="GO:0005975">
    <property type="term" value="P:carbohydrate metabolic process"/>
    <property type="evidence" value="ECO:0007669"/>
    <property type="project" value="InterPro"/>
</dbReference>
<dbReference type="InterPro" id="IPR008928">
    <property type="entry name" value="6-hairpin_glycosidase_sf"/>
</dbReference>
<accession>A0A1X2ITH7</accession>
<dbReference type="InterPro" id="IPR024705">
    <property type="entry name" value="Ssp411"/>
</dbReference>
<evidence type="ECO:0000313" key="3">
    <source>
        <dbReference type="EMBL" id="ORZ22063.1"/>
    </source>
</evidence>
<dbReference type="InterPro" id="IPR004879">
    <property type="entry name" value="Ssp411-like_TRX"/>
</dbReference>
<dbReference type="SUPFAM" id="SSF52833">
    <property type="entry name" value="Thioredoxin-like"/>
    <property type="match status" value="1"/>
</dbReference>
<dbReference type="InterPro" id="IPR012341">
    <property type="entry name" value="6hp_glycosidase-like_sf"/>
</dbReference>
<dbReference type="Gene3D" id="3.40.30.10">
    <property type="entry name" value="Glutaredoxin"/>
    <property type="match status" value="1"/>
</dbReference>
<dbReference type="Proteomes" id="UP000193560">
    <property type="component" value="Unassembled WGS sequence"/>
</dbReference>
<feature type="coiled-coil region" evidence="1">
    <location>
        <begin position="480"/>
        <end position="507"/>
    </location>
</feature>
<organism evidence="3 4">
    <name type="scientific">Absidia repens</name>
    <dbReference type="NCBI Taxonomy" id="90262"/>
    <lineage>
        <taxon>Eukaryota</taxon>
        <taxon>Fungi</taxon>
        <taxon>Fungi incertae sedis</taxon>
        <taxon>Mucoromycota</taxon>
        <taxon>Mucoromycotina</taxon>
        <taxon>Mucoromycetes</taxon>
        <taxon>Mucorales</taxon>
        <taxon>Cunninghamellaceae</taxon>
        <taxon>Absidia</taxon>
    </lineage>
</organism>
<reference evidence="3 4" key="1">
    <citation type="submission" date="2016-07" db="EMBL/GenBank/DDBJ databases">
        <title>Pervasive Adenine N6-methylation of Active Genes in Fungi.</title>
        <authorList>
            <consortium name="DOE Joint Genome Institute"/>
            <person name="Mondo S.J."/>
            <person name="Dannebaum R.O."/>
            <person name="Kuo R.C."/>
            <person name="Labutti K."/>
            <person name="Haridas S."/>
            <person name="Kuo A."/>
            <person name="Salamov A."/>
            <person name="Ahrendt S.R."/>
            <person name="Lipzen A."/>
            <person name="Sullivan W."/>
            <person name="Andreopoulos W.B."/>
            <person name="Clum A."/>
            <person name="Lindquist E."/>
            <person name="Daum C."/>
            <person name="Ramamoorthy G.K."/>
            <person name="Gryganskyi A."/>
            <person name="Culley D."/>
            <person name="Magnuson J.K."/>
            <person name="James T.Y."/>
            <person name="O'Malley M.A."/>
            <person name="Stajich J.E."/>
            <person name="Spatafora J.W."/>
            <person name="Visel A."/>
            <person name="Grigoriev I.V."/>
        </authorList>
    </citation>
    <scope>NUCLEOTIDE SEQUENCE [LARGE SCALE GENOMIC DNA]</scope>
    <source>
        <strain evidence="3 4">NRRL 1336</strain>
    </source>
</reference>
<dbReference type="SUPFAM" id="SSF48208">
    <property type="entry name" value="Six-hairpin glycosidases"/>
    <property type="match status" value="1"/>
</dbReference>
<dbReference type="GO" id="GO:0003824">
    <property type="term" value="F:catalytic activity"/>
    <property type="evidence" value="ECO:0007669"/>
    <property type="project" value="UniProtKB-ARBA"/>
</dbReference>
<dbReference type="PANTHER" id="PTHR42899">
    <property type="entry name" value="SPERMATOGENESIS-ASSOCIATED PROTEIN 20"/>
    <property type="match status" value="1"/>
</dbReference>
<protein>
    <submittedName>
        <fullName evidence="3">Spermatogenesis-associated protein 20</fullName>
    </submittedName>
</protein>
<evidence type="ECO:0000256" key="1">
    <source>
        <dbReference type="SAM" id="Coils"/>
    </source>
</evidence>
<evidence type="ECO:0000313" key="4">
    <source>
        <dbReference type="Proteomes" id="UP000193560"/>
    </source>
</evidence>
<name>A0A1X2ITH7_9FUNG</name>
<proteinExistence type="predicted"/>
<keyword evidence="4" id="KW-1185">Reference proteome</keyword>
<dbReference type="AlphaFoldDB" id="A0A1X2ITH7"/>
<dbReference type="EMBL" id="MCGE01000004">
    <property type="protein sequence ID" value="ORZ22063.1"/>
    <property type="molecule type" value="Genomic_DNA"/>
</dbReference>
<dbReference type="PIRSF" id="PIRSF006402">
    <property type="entry name" value="UCP006402_thioredoxin"/>
    <property type="match status" value="1"/>
</dbReference>
<dbReference type="PANTHER" id="PTHR42899:SF1">
    <property type="entry name" value="SPERMATOGENESIS-ASSOCIATED PROTEIN 20"/>
    <property type="match status" value="1"/>
</dbReference>
<comment type="caution">
    <text evidence="3">The sequence shown here is derived from an EMBL/GenBank/DDBJ whole genome shotgun (WGS) entry which is preliminary data.</text>
</comment>
<dbReference type="InterPro" id="IPR036249">
    <property type="entry name" value="Thioredoxin-like_sf"/>
</dbReference>
<dbReference type="STRING" id="90262.A0A1X2ITH7"/>
<gene>
    <name evidence="3" type="ORF">BCR42DRAFT_405425</name>
</gene>
<dbReference type="OrthoDB" id="1923667at2759"/>
<dbReference type="CDD" id="cd02955">
    <property type="entry name" value="SSP411"/>
    <property type="match status" value="1"/>
</dbReference>
<keyword evidence="1" id="KW-0175">Coiled coil</keyword>
<feature type="domain" description="Spermatogenesis-associated protein 20-like TRX" evidence="2">
    <location>
        <begin position="80"/>
        <end position="241"/>
    </location>
</feature>
<sequence>MRQVFASHLKKQWTGIRAPKLQQRLYSITSVLQRGSTRYDVPAVATSCTAPLLRVNACRQPLPLHRAFHSASTLNKAAKPNRLINEKSPYLLQHAHNPVDWYPWGKAAFDMAKTENKPIFLSIGYSTCHWCHVMEHESFENDQVAEILNKHFVSIKVDREENPGVDKLYMTYVQLTTGRGGWPMSVFLTPDLQPFFGATYFPPDDVGSHPGFKTVLSRVAKVWQDSPDALRQNGQDTIHQLESYVHSRPTGTSDDFDAVKIAKAACDHYKSVFDSTQGGFSDAPKFPQPVQMNFLLDYFGYSRQLNKDDAGKDALDMVLFTLKKIADGGIHDHVGGGFHRYSTDKNWHVPHFEKMLYDQAQLLSTYSTAYQITKDPLFASTAKDIISYISRDLLHPQGGFYSAEDADSLPTFDAQTKLEGAFCVWTQSELESVLDAKQAQAVIRHYGVKPDGNVDPAQDPHMELVNKNVLTSQESFQETADALNISLAEVETALEGAKQKLWNYRMEHRPRPHRDEKILTSWNGLMITGLVKAYQVLHDPAILDLASNAANFVRKELYQSNTKTLLRSYCQGPSTIEGFLDDYSYMIQGLIDLYETNYDERWIQWAHDLQNTQNELFFDKEAGGYFTVQEKDKSILVRLKDEQDGAEPSPNAISLKNLVRLGTIVEEGSYVTNAQSTLDWSSMAMARFPYAMPALVTSSLLMDHGPKQIVLAGNPNDESMQTYQQLIDQAFIPNKLVIQAKGSGYVHDKNALIAKIGTQEQNGKPTAFICENFTCGLPIQDVKQLKKSLEL</sequence>
<evidence type="ECO:0000259" key="2">
    <source>
        <dbReference type="Pfam" id="PF03190"/>
    </source>
</evidence>
<dbReference type="Pfam" id="PF03190">
    <property type="entry name" value="Thioredox_DsbH"/>
    <property type="match status" value="1"/>
</dbReference>
<dbReference type="Gene3D" id="1.50.10.10">
    <property type="match status" value="1"/>
</dbReference>